<organism evidence="9 10">
    <name type="scientific">Scylla paramamosain</name>
    <name type="common">Mud crab</name>
    <dbReference type="NCBI Taxonomy" id="85552"/>
    <lineage>
        <taxon>Eukaryota</taxon>
        <taxon>Metazoa</taxon>
        <taxon>Ecdysozoa</taxon>
        <taxon>Arthropoda</taxon>
        <taxon>Crustacea</taxon>
        <taxon>Multicrustacea</taxon>
        <taxon>Malacostraca</taxon>
        <taxon>Eumalacostraca</taxon>
        <taxon>Eucarida</taxon>
        <taxon>Decapoda</taxon>
        <taxon>Pleocyemata</taxon>
        <taxon>Brachyura</taxon>
        <taxon>Eubrachyura</taxon>
        <taxon>Portunoidea</taxon>
        <taxon>Portunidae</taxon>
        <taxon>Portuninae</taxon>
        <taxon>Scylla</taxon>
    </lineage>
</organism>
<dbReference type="PANTHER" id="PTHR18945">
    <property type="entry name" value="NEUROTRANSMITTER GATED ION CHANNEL"/>
    <property type="match status" value="1"/>
</dbReference>
<keyword evidence="7" id="KW-1133">Transmembrane helix</keyword>
<proteinExistence type="predicted"/>
<evidence type="ECO:0000256" key="2">
    <source>
        <dbReference type="ARBA" id="ARBA00004236"/>
    </source>
</evidence>
<feature type="transmembrane region" description="Helical" evidence="7">
    <location>
        <begin position="133"/>
        <end position="152"/>
    </location>
</feature>
<dbReference type="GO" id="GO:0005886">
    <property type="term" value="C:plasma membrane"/>
    <property type="evidence" value="ECO:0007669"/>
    <property type="project" value="UniProtKB-SubCell"/>
</dbReference>
<evidence type="ECO:0000313" key="9">
    <source>
        <dbReference type="EMBL" id="KAK8394287.1"/>
    </source>
</evidence>
<evidence type="ECO:0000256" key="5">
    <source>
        <dbReference type="ARBA" id="ARBA00023065"/>
    </source>
</evidence>
<evidence type="ECO:0000256" key="3">
    <source>
        <dbReference type="ARBA" id="ARBA00022448"/>
    </source>
</evidence>
<evidence type="ECO:0000256" key="6">
    <source>
        <dbReference type="ARBA" id="ARBA00023303"/>
    </source>
</evidence>
<dbReference type="InterPro" id="IPR006029">
    <property type="entry name" value="Neurotrans-gated_channel_TM"/>
</dbReference>
<feature type="transmembrane region" description="Helical" evidence="7">
    <location>
        <begin position="75"/>
        <end position="93"/>
    </location>
</feature>
<evidence type="ECO:0000256" key="7">
    <source>
        <dbReference type="SAM" id="Phobius"/>
    </source>
</evidence>
<dbReference type="GO" id="GO:0099095">
    <property type="term" value="F:ligand-gated monoatomic anion channel activity"/>
    <property type="evidence" value="ECO:0007669"/>
    <property type="project" value="UniProtKB-ARBA"/>
</dbReference>
<evidence type="ECO:0000313" key="10">
    <source>
        <dbReference type="Proteomes" id="UP001487740"/>
    </source>
</evidence>
<dbReference type="Gene3D" id="1.20.58.390">
    <property type="entry name" value="Neurotransmitter-gated ion-channel transmembrane domain"/>
    <property type="match status" value="1"/>
</dbReference>
<sequence length="156" mass="18182">MMNLRNFPFDLQRCHLQLRLDSGRDEFVQWGNVTGIYLGEELLTEYEIGGLTVDRQVIEGYSVAIISFTMNRRSSFYITSAYLPTTMLLLISYSSLYCPRDNRDLRVLMALTTLLVLYSLYQQISDNLPKTSYIKAIDIWFFFCITFIFSQVGTFD</sequence>
<keyword evidence="5" id="KW-0406">Ion transport</keyword>
<dbReference type="GO" id="GO:0005230">
    <property type="term" value="F:extracellular ligand-gated monoatomic ion channel activity"/>
    <property type="evidence" value="ECO:0007669"/>
    <property type="project" value="InterPro"/>
</dbReference>
<keyword evidence="3" id="KW-0813">Transport</keyword>
<dbReference type="AlphaFoldDB" id="A0AAW0U2J3"/>
<dbReference type="InterPro" id="IPR036734">
    <property type="entry name" value="Neur_chan_lig-bd_sf"/>
</dbReference>
<accession>A0AAW0U2J3</accession>
<reference evidence="9 10" key="1">
    <citation type="submission" date="2023-03" db="EMBL/GenBank/DDBJ databases">
        <title>High-quality genome of Scylla paramamosain provides insights in environmental adaptation.</title>
        <authorList>
            <person name="Zhang L."/>
        </authorList>
    </citation>
    <scope>NUCLEOTIDE SEQUENCE [LARGE SCALE GENOMIC DNA]</scope>
    <source>
        <strain evidence="9">LZ_2023a</strain>
        <tissue evidence="9">Muscle</tissue>
    </source>
</reference>
<dbReference type="InterPro" id="IPR038050">
    <property type="entry name" value="Neuro_actylchol_rec"/>
</dbReference>
<evidence type="ECO:0000256" key="1">
    <source>
        <dbReference type="ARBA" id="ARBA00004141"/>
    </source>
</evidence>
<keyword evidence="7" id="KW-0812">Transmembrane</keyword>
<evidence type="ECO:0000259" key="8">
    <source>
        <dbReference type="Pfam" id="PF02932"/>
    </source>
</evidence>
<protein>
    <recommendedName>
        <fullName evidence="8">Neurotransmitter-gated ion-channel transmembrane domain-containing protein</fullName>
    </recommendedName>
</protein>
<dbReference type="InterPro" id="IPR036719">
    <property type="entry name" value="Neuro-gated_channel_TM_sf"/>
</dbReference>
<feature type="transmembrane region" description="Helical" evidence="7">
    <location>
        <begin position="105"/>
        <end position="121"/>
    </location>
</feature>
<dbReference type="Proteomes" id="UP001487740">
    <property type="component" value="Unassembled WGS sequence"/>
</dbReference>
<dbReference type="InterPro" id="IPR006028">
    <property type="entry name" value="GABAA/Glycine_rcpt"/>
</dbReference>
<dbReference type="PRINTS" id="PR00253">
    <property type="entry name" value="GABAARECEPTR"/>
</dbReference>
<dbReference type="SUPFAM" id="SSF90112">
    <property type="entry name" value="Neurotransmitter-gated ion-channel transmembrane pore"/>
    <property type="match status" value="1"/>
</dbReference>
<dbReference type="InterPro" id="IPR006201">
    <property type="entry name" value="Neur_channel"/>
</dbReference>
<name>A0AAW0U2J3_SCYPA</name>
<keyword evidence="4" id="KW-1003">Cell membrane</keyword>
<keyword evidence="6" id="KW-0407">Ion channel</keyword>
<dbReference type="Gene3D" id="2.70.170.10">
    <property type="entry name" value="Neurotransmitter-gated ion-channel ligand-binding domain"/>
    <property type="match status" value="1"/>
</dbReference>
<comment type="caution">
    <text evidence="9">The sequence shown here is derived from an EMBL/GenBank/DDBJ whole genome shotgun (WGS) entry which is preliminary data.</text>
</comment>
<dbReference type="EMBL" id="JARAKH010000019">
    <property type="protein sequence ID" value="KAK8394287.1"/>
    <property type="molecule type" value="Genomic_DNA"/>
</dbReference>
<dbReference type="Pfam" id="PF02932">
    <property type="entry name" value="Neur_chan_memb"/>
    <property type="match status" value="1"/>
</dbReference>
<keyword evidence="7" id="KW-0472">Membrane</keyword>
<feature type="domain" description="Neurotransmitter-gated ion-channel transmembrane" evidence="8">
    <location>
        <begin position="82"/>
        <end position="152"/>
    </location>
</feature>
<evidence type="ECO:0000256" key="4">
    <source>
        <dbReference type="ARBA" id="ARBA00022475"/>
    </source>
</evidence>
<dbReference type="GO" id="GO:0005254">
    <property type="term" value="F:chloride channel activity"/>
    <property type="evidence" value="ECO:0007669"/>
    <property type="project" value="UniProtKB-ARBA"/>
</dbReference>
<dbReference type="GO" id="GO:0004888">
    <property type="term" value="F:transmembrane signaling receptor activity"/>
    <property type="evidence" value="ECO:0007669"/>
    <property type="project" value="InterPro"/>
</dbReference>
<keyword evidence="10" id="KW-1185">Reference proteome</keyword>
<comment type="subcellular location">
    <subcellularLocation>
        <location evidence="2">Cell membrane</location>
    </subcellularLocation>
    <subcellularLocation>
        <location evidence="1">Membrane</location>
        <topology evidence="1">Multi-pass membrane protein</topology>
    </subcellularLocation>
</comment>
<gene>
    <name evidence="9" type="ORF">O3P69_006470</name>
</gene>
<dbReference type="SUPFAM" id="SSF63712">
    <property type="entry name" value="Nicotinic receptor ligand binding domain-like"/>
    <property type="match status" value="1"/>
</dbReference>